<keyword evidence="6" id="KW-0539">Nucleus</keyword>
<proteinExistence type="inferred from homology"/>
<evidence type="ECO:0000256" key="2">
    <source>
        <dbReference type="ARBA" id="ARBA00022723"/>
    </source>
</evidence>
<keyword evidence="2" id="KW-0479">Metal-binding</keyword>
<dbReference type="AlphaFoldDB" id="A0A423U9F6"/>
<comment type="caution">
    <text evidence="11">The sequence shown here is derived from an EMBL/GenBank/DDBJ whole genome shotgun (WGS) entry which is preliminary data.</text>
</comment>
<dbReference type="Proteomes" id="UP000283509">
    <property type="component" value="Unassembled WGS sequence"/>
</dbReference>
<dbReference type="InterPro" id="IPR050527">
    <property type="entry name" value="Snail/Krueppel_Znf"/>
</dbReference>
<dbReference type="Gene3D" id="3.30.160.60">
    <property type="entry name" value="Classic Zinc Finger"/>
    <property type="match status" value="1"/>
</dbReference>
<reference evidence="11 12" key="2">
    <citation type="submission" date="2019-01" db="EMBL/GenBank/DDBJ databases">
        <title>The decoding of complex shrimp genome reveals the adaptation for benthos swimmer, frequently molting mechanism and breeding impact on genome.</title>
        <authorList>
            <person name="Sun Y."/>
            <person name="Gao Y."/>
            <person name="Yu Y."/>
        </authorList>
    </citation>
    <scope>NUCLEOTIDE SEQUENCE [LARGE SCALE GENOMIC DNA]</scope>
    <source>
        <tissue evidence="11">Muscle</tissue>
    </source>
</reference>
<dbReference type="GO" id="GO:0005634">
    <property type="term" value="C:nucleus"/>
    <property type="evidence" value="ECO:0007669"/>
    <property type="project" value="UniProtKB-SubCell"/>
</dbReference>
<keyword evidence="3" id="KW-0677">Repeat</keyword>
<dbReference type="GO" id="GO:0000978">
    <property type="term" value="F:RNA polymerase II cis-regulatory region sequence-specific DNA binding"/>
    <property type="evidence" value="ECO:0007669"/>
    <property type="project" value="TreeGrafter"/>
</dbReference>
<evidence type="ECO:0000256" key="6">
    <source>
        <dbReference type="ARBA" id="ARBA00023242"/>
    </source>
</evidence>
<feature type="domain" description="C2H2-type" evidence="10">
    <location>
        <begin position="90"/>
        <end position="117"/>
    </location>
</feature>
<dbReference type="PANTHER" id="PTHR24388:SF54">
    <property type="entry name" value="PROTEIN ESCARGOT"/>
    <property type="match status" value="1"/>
</dbReference>
<accession>A0A423U9F6</accession>
<dbReference type="OrthoDB" id="6375188at2759"/>
<evidence type="ECO:0000256" key="4">
    <source>
        <dbReference type="ARBA" id="ARBA00022771"/>
    </source>
</evidence>
<evidence type="ECO:0000313" key="11">
    <source>
        <dbReference type="EMBL" id="ROT85335.1"/>
    </source>
</evidence>
<dbReference type="InterPro" id="IPR036236">
    <property type="entry name" value="Znf_C2H2_sf"/>
</dbReference>
<keyword evidence="4 8" id="KW-0863">Zinc-finger</keyword>
<dbReference type="GO" id="GO:0008270">
    <property type="term" value="F:zinc ion binding"/>
    <property type="evidence" value="ECO:0007669"/>
    <property type="project" value="UniProtKB-KW"/>
</dbReference>
<evidence type="ECO:0000259" key="10">
    <source>
        <dbReference type="PROSITE" id="PS50157"/>
    </source>
</evidence>
<dbReference type="GO" id="GO:0000981">
    <property type="term" value="F:DNA-binding transcription factor activity, RNA polymerase II-specific"/>
    <property type="evidence" value="ECO:0007669"/>
    <property type="project" value="TreeGrafter"/>
</dbReference>
<evidence type="ECO:0000256" key="5">
    <source>
        <dbReference type="ARBA" id="ARBA00022833"/>
    </source>
</evidence>
<feature type="region of interest" description="Disordered" evidence="9">
    <location>
        <begin position="1"/>
        <end position="30"/>
    </location>
</feature>
<dbReference type="PROSITE" id="PS50157">
    <property type="entry name" value="ZINC_FINGER_C2H2_2"/>
    <property type="match status" value="1"/>
</dbReference>
<evidence type="ECO:0000256" key="1">
    <source>
        <dbReference type="ARBA" id="ARBA00004123"/>
    </source>
</evidence>
<gene>
    <name evidence="11" type="ORF">C7M84_016497</name>
</gene>
<comment type="similarity">
    <text evidence="7">Belongs to the snail C2H2-type zinc-finger protein family.</text>
</comment>
<dbReference type="PANTHER" id="PTHR24388">
    <property type="entry name" value="ZINC FINGER PROTEIN"/>
    <property type="match status" value="1"/>
</dbReference>
<keyword evidence="5" id="KW-0862">Zinc</keyword>
<evidence type="ECO:0000256" key="7">
    <source>
        <dbReference type="ARBA" id="ARBA00037948"/>
    </source>
</evidence>
<reference evidence="11 12" key="1">
    <citation type="submission" date="2018-04" db="EMBL/GenBank/DDBJ databases">
        <authorList>
            <person name="Zhang X."/>
            <person name="Yuan J."/>
            <person name="Li F."/>
            <person name="Xiang J."/>
        </authorList>
    </citation>
    <scope>NUCLEOTIDE SEQUENCE [LARGE SCALE GENOMIC DNA]</scope>
    <source>
        <tissue evidence="11">Muscle</tissue>
    </source>
</reference>
<keyword evidence="12" id="KW-1185">Reference proteome</keyword>
<comment type="subcellular location">
    <subcellularLocation>
        <location evidence="1">Nucleus</location>
    </subcellularLocation>
</comment>
<dbReference type="InterPro" id="IPR013087">
    <property type="entry name" value="Znf_C2H2_type"/>
</dbReference>
<sequence>MTIKGLVGEGLQERKRVEPGTDEQASWRDNLGPEFGINKGPKSHQCPYCPYNTNFTTHLQTRVEPGTEEQAGWRDNLGPEFGLNKGPKSHQCPYCPYNTNFTTHLQNHVRTHTGEKPYQCQWGWRVKEKELDGVEPLKIEWLLEPETRLVSAPTARILLISPQTLQTTCEPTLEKNHTLVLIVLSASPRKAVCGHTF</sequence>
<name>A0A423U9F6_PENVA</name>
<evidence type="ECO:0000313" key="12">
    <source>
        <dbReference type="Proteomes" id="UP000283509"/>
    </source>
</evidence>
<dbReference type="EMBL" id="QCYY01000308">
    <property type="protein sequence ID" value="ROT85335.1"/>
    <property type="molecule type" value="Genomic_DNA"/>
</dbReference>
<evidence type="ECO:0000256" key="9">
    <source>
        <dbReference type="SAM" id="MobiDB-lite"/>
    </source>
</evidence>
<protein>
    <submittedName>
        <fullName evidence="11">Putative gastrula zinc finger protein XlCGF57.1-like isoform X5</fullName>
    </submittedName>
</protein>
<dbReference type="SUPFAM" id="SSF57667">
    <property type="entry name" value="beta-beta-alpha zinc fingers"/>
    <property type="match status" value="1"/>
</dbReference>
<organism evidence="11 12">
    <name type="scientific">Penaeus vannamei</name>
    <name type="common">Whiteleg shrimp</name>
    <name type="synonym">Litopenaeus vannamei</name>
    <dbReference type="NCBI Taxonomy" id="6689"/>
    <lineage>
        <taxon>Eukaryota</taxon>
        <taxon>Metazoa</taxon>
        <taxon>Ecdysozoa</taxon>
        <taxon>Arthropoda</taxon>
        <taxon>Crustacea</taxon>
        <taxon>Multicrustacea</taxon>
        <taxon>Malacostraca</taxon>
        <taxon>Eumalacostraca</taxon>
        <taxon>Eucarida</taxon>
        <taxon>Decapoda</taxon>
        <taxon>Dendrobranchiata</taxon>
        <taxon>Penaeoidea</taxon>
        <taxon>Penaeidae</taxon>
        <taxon>Penaeus</taxon>
    </lineage>
</organism>
<evidence type="ECO:0000256" key="8">
    <source>
        <dbReference type="PROSITE-ProRule" id="PRU00042"/>
    </source>
</evidence>
<evidence type="ECO:0000256" key="3">
    <source>
        <dbReference type="ARBA" id="ARBA00022737"/>
    </source>
</evidence>